<dbReference type="InterPro" id="IPR038765">
    <property type="entry name" value="Papain-like_cys_pep_sf"/>
</dbReference>
<evidence type="ECO:0000313" key="4">
    <source>
        <dbReference type="Proteomes" id="UP000678393"/>
    </source>
</evidence>
<evidence type="ECO:0000313" key="3">
    <source>
        <dbReference type="EMBL" id="CAG5136222.1"/>
    </source>
</evidence>
<keyword evidence="4" id="KW-1185">Reference proteome</keyword>
<feature type="domain" description="USP" evidence="2">
    <location>
        <begin position="737"/>
        <end position="1192"/>
    </location>
</feature>
<dbReference type="PROSITE" id="PS00973">
    <property type="entry name" value="USP_2"/>
    <property type="match status" value="1"/>
</dbReference>
<dbReference type="Proteomes" id="UP000678393">
    <property type="component" value="Unassembled WGS sequence"/>
</dbReference>
<dbReference type="SUPFAM" id="SSF54001">
    <property type="entry name" value="Cysteine proteinases"/>
    <property type="match status" value="1"/>
</dbReference>
<dbReference type="OrthoDB" id="10062454at2759"/>
<dbReference type="InterPro" id="IPR050164">
    <property type="entry name" value="Peptidase_C19"/>
</dbReference>
<dbReference type="GO" id="GO:0005829">
    <property type="term" value="C:cytosol"/>
    <property type="evidence" value="ECO:0007669"/>
    <property type="project" value="TreeGrafter"/>
</dbReference>
<organism evidence="3 4">
    <name type="scientific">Candidula unifasciata</name>
    <dbReference type="NCBI Taxonomy" id="100452"/>
    <lineage>
        <taxon>Eukaryota</taxon>
        <taxon>Metazoa</taxon>
        <taxon>Spiralia</taxon>
        <taxon>Lophotrochozoa</taxon>
        <taxon>Mollusca</taxon>
        <taxon>Gastropoda</taxon>
        <taxon>Heterobranchia</taxon>
        <taxon>Euthyneura</taxon>
        <taxon>Panpulmonata</taxon>
        <taxon>Eupulmonata</taxon>
        <taxon>Stylommatophora</taxon>
        <taxon>Helicina</taxon>
        <taxon>Helicoidea</taxon>
        <taxon>Geomitridae</taxon>
        <taxon>Candidula</taxon>
    </lineage>
</organism>
<feature type="region of interest" description="Disordered" evidence="1">
    <location>
        <begin position="876"/>
        <end position="896"/>
    </location>
</feature>
<dbReference type="Pfam" id="PF00443">
    <property type="entry name" value="UCH"/>
    <property type="match status" value="1"/>
</dbReference>
<evidence type="ECO:0000259" key="2">
    <source>
        <dbReference type="PROSITE" id="PS50235"/>
    </source>
</evidence>
<sequence length="1194" mass="131556">ELNPMFEGHFQHDAQELLRCLLCYIEDAEKELTQLRDKEGANGEDVERISEAVLDIEEDEKIDTGMTEKRTLSHTFCTSLKGGESQDRSKITESDSHRQQVLVTNVLKCERNSAMILSDKNSTINNRNDVIDDHATSLKLEAEEVETSFSGLSFCQTTKGRKRKRSKSKSAASNRVAGASKDVATTSTVRTRGLRRKTAGSDSHLCFMSLGTHEETQSGLTGSAGQRHIENLAVDCHSDSHCHQKLQTEATVSQNCKMSPGPSTKASTAVKCEDGSTSSRILPFQPLNQIKKRLGVRGRAIISSICQAGEQFIKGDNHVGDVNNNSDSCNSNSSRSLGVAVDNILEASHSHHQAVSPSSKDKMSPCKMVLKSPAKSPVVVEHTDEISMIPEGETSHMNSPINTATKKYITSGSRSSMATSLQLPSLTSQPAATRTETGLVAEPHGDILPLHVLEPNKEINVTVQVSPKKKSSLLELNQKPGLCVPLDRASSERLALSPENATKCPVPLADTYPSGVQSDKDGDSALYTRLNVNDESAHESRSQFPEALQTSDNLAAPCTTKTSTCGILPRLVTCAKTYSLCNPQDKENLHKQAHKSPQISSCCPGVQDTTAQRSPGANVPDHTRTLQPKLELRKCDWLGVSPVKSVSAIEAMSVLCQKRMGLESFTARRKILYDDTDSSLHSSNISSDVKCLPTDNIRDHISLTDCRESVPAENESKQRHSKVCSVAPARKSVRTSKSTKFRKLISCSSNKLLKTCQPPSAGQDICLKSLSVTLDRCDWLLQTSPGLSVSAKQALVDMRKGCRITSHHQKSQMADMLKQCQVQKTDLSISGIKPGTLVESLFGGTMVHQTKCLECEVARHRQEVFMDIGVPVRSLHTDNSDDDSDDDCSSNTTDKSGSSCLSKLMQACTSVERLNDANKYFCEQCVHHVEAERSCHYLTLPSVLTLHLKRFSTNSKLFGHVSKLTDKVAIPQTLPCLLYQCKGQCFNSSHTFSLFAIVTHSGSSILHGHYRAYVKVQPHVNPSVFCKLLKSKMKMENSQLVETKMDTSSDPDSFKDESDWTSEQRSFVSASDSLCNDSKCCEYDDVYLCDQTLNVSTSTRPLVNKSRCLRNDIDNVRTTQLKSHSHERKFDGGATDHMTSESWLGSSKHGSFWLECDDECIKVMEEREFIDKLEEKDGSLIGTPYVLFYHKQLQ</sequence>
<comment type="caution">
    <text evidence="3">The sequence shown here is derived from an EMBL/GenBank/DDBJ whole genome shotgun (WGS) entry which is preliminary data.</text>
</comment>
<proteinExistence type="predicted"/>
<dbReference type="EMBL" id="CAJHNH020008506">
    <property type="protein sequence ID" value="CAG5136222.1"/>
    <property type="molecule type" value="Genomic_DNA"/>
</dbReference>
<dbReference type="GO" id="GO:0005634">
    <property type="term" value="C:nucleus"/>
    <property type="evidence" value="ECO:0007669"/>
    <property type="project" value="TreeGrafter"/>
</dbReference>
<feature type="region of interest" description="Disordered" evidence="1">
    <location>
        <begin position="160"/>
        <end position="197"/>
    </location>
</feature>
<feature type="non-terminal residue" evidence="3">
    <location>
        <position position="1"/>
    </location>
</feature>
<reference evidence="3" key="1">
    <citation type="submission" date="2021-04" db="EMBL/GenBank/DDBJ databases">
        <authorList>
            <consortium name="Molecular Ecology Group"/>
        </authorList>
    </citation>
    <scope>NUCLEOTIDE SEQUENCE</scope>
</reference>
<dbReference type="GO" id="GO:0004843">
    <property type="term" value="F:cysteine-type deubiquitinase activity"/>
    <property type="evidence" value="ECO:0007669"/>
    <property type="project" value="InterPro"/>
</dbReference>
<dbReference type="InterPro" id="IPR018200">
    <property type="entry name" value="USP_CS"/>
</dbReference>
<gene>
    <name evidence="3" type="ORF">CUNI_LOCUS21780</name>
</gene>
<dbReference type="InterPro" id="IPR001394">
    <property type="entry name" value="Peptidase_C19_UCH"/>
</dbReference>
<dbReference type="InterPro" id="IPR028889">
    <property type="entry name" value="USP"/>
</dbReference>
<protein>
    <recommendedName>
        <fullName evidence="2">USP domain-containing protein</fullName>
    </recommendedName>
</protein>
<dbReference type="AlphaFoldDB" id="A0A8S4A7R4"/>
<name>A0A8S4A7R4_9EUPU</name>
<dbReference type="PANTHER" id="PTHR24006:SF905">
    <property type="entry name" value="UBIQUITIN CARBOXYL-TERMINAL HYDROLASE 1"/>
    <property type="match status" value="1"/>
</dbReference>
<dbReference type="PROSITE" id="PS50235">
    <property type="entry name" value="USP_3"/>
    <property type="match status" value="1"/>
</dbReference>
<dbReference type="PANTHER" id="PTHR24006">
    <property type="entry name" value="UBIQUITIN CARBOXYL-TERMINAL HYDROLASE"/>
    <property type="match status" value="1"/>
</dbReference>
<dbReference type="GO" id="GO:0016579">
    <property type="term" value="P:protein deubiquitination"/>
    <property type="evidence" value="ECO:0007669"/>
    <property type="project" value="InterPro"/>
</dbReference>
<evidence type="ECO:0000256" key="1">
    <source>
        <dbReference type="SAM" id="MobiDB-lite"/>
    </source>
</evidence>
<dbReference type="Gene3D" id="3.90.70.10">
    <property type="entry name" value="Cysteine proteinases"/>
    <property type="match status" value="1"/>
</dbReference>
<accession>A0A8S4A7R4</accession>